<dbReference type="EMBL" id="RAHX01000001">
    <property type="protein sequence ID" value="RJY08285.1"/>
    <property type="molecule type" value="Genomic_DNA"/>
</dbReference>
<evidence type="ECO:0000313" key="1">
    <source>
        <dbReference type="EMBL" id="RJY08285.1"/>
    </source>
</evidence>
<evidence type="ECO:0000313" key="2">
    <source>
        <dbReference type="Proteomes" id="UP000285232"/>
    </source>
</evidence>
<dbReference type="Proteomes" id="UP000285232">
    <property type="component" value="Unassembled WGS sequence"/>
</dbReference>
<dbReference type="AlphaFoldDB" id="A0A419RR80"/>
<comment type="caution">
    <text evidence="1">The sequence shown here is derived from an EMBL/GenBank/DDBJ whole genome shotgun (WGS) entry which is preliminary data.</text>
</comment>
<accession>A0A419RR80</accession>
<proteinExistence type="predicted"/>
<organism evidence="1 2">
    <name type="scientific">Aurantiacibacter aquimixticola</name>
    <dbReference type="NCBI Taxonomy" id="1958945"/>
    <lineage>
        <taxon>Bacteria</taxon>
        <taxon>Pseudomonadati</taxon>
        <taxon>Pseudomonadota</taxon>
        <taxon>Alphaproteobacteria</taxon>
        <taxon>Sphingomonadales</taxon>
        <taxon>Erythrobacteraceae</taxon>
        <taxon>Aurantiacibacter</taxon>
    </lineage>
</organism>
<sequence>MRLRNLLLASLALLPACSDLQNEAREAESDGRVISNETMAAMYPESFRPGHPQYLERDFEAGADFICDELELKHGRDLCSEPEINWRE</sequence>
<keyword evidence="2" id="KW-1185">Reference proteome</keyword>
<reference evidence="1 2" key="1">
    <citation type="journal article" date="2017" name="Int. J. Syst. Evol. Microbiol.">
        <title>Erythrobacter aquimixticola sp. nov., isolated from the junction between the ocean and a freshwater spring.</title>
        <authorList>
            <person name="Park S."/>
            <person name="Jung Y.T."/>
            <person name="Choi S.J."/>
            <person name="Yoon J.H."/>
        </authorList>
    </citation>
    <scope>NUCLEOTIDE SEQUENCE [LARGE SCALE GENOMIC DNA]</scope>
    <source>
        <strain evidence="1 2">JSSK-14</strain>
    </source>
</reference>
<name>A0A419RR80_9SPHN</name>
<gene>
    <name evidence="1" type="ORF">D6201_01955</name>
</gene>
<protein>
    <submittedName>
        <fullName evidence="1">Uncharacterized protein</fullName>
    </submittedName>
</protein>